<keyword evidence="3" id="KW-1185">Reference proteome</keyword>
<reference evidence="2 3" key="1">
    <citation type="submission" date="2021-01" db="EMBL/GenBank/DDBJ databases">
        <title>Chryseolinea sp. Jin1 Genome sequencing and assembly.</title>
        <authorList>
            <person name="Kim I."/>
        </authorList>
    </citation>
    <scope>NUCLEOTIDE SEQUENCE [LARGE SCALE GENOMIC DNA]</scope>
    <source>
        <strain evidence="2 3">Jin1</strain>
    </source>
</reference>
<feature type="transmembrane region" description="Helical" evidence="1">
    <location>
        <begin position="46"/>
        <end position="66"/>
    </location>
</feature>
<organism evidence="2 3">
    <name type="scientific">Chryseolinea lacunae</name>
    <dbReference type="NCBI Taxonomy" id="2801331"/>
    <lineage>
        <taxon>Bacteria</taxon>
        <taxon>Pseudomonadati</taxon>
        <taxon>Bacteroidota</taxon>
        <taxon>Cytophagia</taxon>
        <taxon>Cytophagales</taxon>
        <taxon>Fulvivirgaceae</taxon>
        <taxon>Chryseolinea</taxon>
    </lineage>
</organism>
<dbReference type="RefSeq" id="WP_202011726.1">
    <property type="nucleotide sequence ID" value="NZ_JAERRB010000005.1"/>
</dbReference>
<keyword evidence="1" id="KW-0812">Transmembrane</keyword>
<evidence type="ECO:0000256" key="1">
    <source>
        <dbReference type="SAM" id="Phobius"/>
    </source>
</evidence>
<keyword evidence="1" id="KW-1133">Transmembrane helix</keyword>
<accession>A0ABS1KUE5</accession>
<comment type="caution">
    <text evidence="2">The sequence shown here is derived from an EMBL/GenBank/DDBJ whole genome shotgun (WGS) entry which is preliminary data.</text>
</comment>
<keyword evidence="1" id="KW-0472">Membrane</keyword>
<gene>
    <name evidence="2" type="ORF">JI741_17130</name>
</gene>
<proteinExistence type="predicted"/>
<evidence type="ECO:0008006" key="4">
    <source>
        <dbReference type="Google" id="ProtNLM"/>
    </source>
</evidence>
<evidence type="ECO:0000313" key="2">
    <source>
        <dbReference type="EMBL" id="MBL0742955.1"/>
    </source>
</evidence>
<evidence type="ECO:0000313" key="3">
    <source>
        <dbReference type="Proteomes" id="UP000613030"/>
    </source>
</evidence>
<dbReference type="Proteomes" id="UP000613030">
    <property type="component" value="Unassembled WGS sequence"/>
</dbReference>
<sequence>MKTLGIVVLALGLIMTIFTGFNIVTKKKVVDLGPVEINKEEKTPVYWSPITGGILAAAGLIILVAGKKKI</sequence>
<dbReference type="EMBL" id="JAERRB010000005">
    <property type="protein sequence ID" value="MBL0742955.1"/>
    <property type="molecule type" value="Genomic_DNA"/>
</dbReference>
<protein>
    <recommendedName>
        <fullName evidence="4">DUF3185 domain-containing protein</fullName>
    </recommendedName>
</protein>
<name>A0ABS1KUE5_9BACT</name>